<feature type="signal peptide" evidence="2">
    <location>
        <begin position="1"/>
        <end position="23"/>
    </location>
</feature>
<dbReference type="InterPro" id="IPR018682">
    <property type="entry name" value="DUF2167_membr"/>
</dbReference>
<evidence type="ECO:0000313" key="4">
    <source>
        <dbReference type="Proteomes" id="UP000253410"/>
    </source>
</evidence>
<keyword evidence="1" id="KW-0472">Membrane</keyword>
<organism evidence="3 4">
    <name type="scientific">Chitinophaga flava</name>
    <dbReference type="NCBI Taxonomy" id="2259036"/>
    <lineage>
        <taxon>Bacteria</taxon>
        <taxon>Pseudomonadati</taxon>
        <taxon>Bacteroidota</taxon>
        <taxon>Chitinophagia</taxon>
        <taxon>Chitinophagales</taxon>
        <taxon>Chitinophagaceae</taxon>
        <taxon>Chitinophaga</taxon>
    </lineage>
</organism>
<protein>
    <recommendedName>
        <fullName evidence="5">DUF2167 domain-containing protein</fullName>
    </recommendedName>
</protein>
<evidence type="ECO:0000256" key="1">
    <source>
        <dbReference type="SAM" id="Phobius"/>
    </source>
</evidence>
<name>A0A365XT90_9BACT</name>
<evidence type="ECO:0008006" key="5">
    <source>
        <dbReference type="Google" id="ProtNLM"/>
    </source>
</evidence>
<proteinExistence type="predicted"/>
<keyword evidence="4" id="KW-1185">Reference proteome</keyword>
<dbReference type="AlphaFoldDB" id="A0A365XT90"/>
<gene>
    <name evidence="3" type="ORF">DF182_22155</name>
</gene>
<feature type="transmembrane region" description="Helical" evidence="1">
    <location>
        <begin position="261"/>
        <end position="284"/>
    </location>
</feature>
<evidence type="ECO:0000256" key="2">
    <source>
        <dbReference type="SAM" id="SignalP"/>
    </source>
</evidence>
<keyword evidence="2" id="KW-0732">Signal</keyword>
<dbReference type="Proteomes" id="UP000253410">
    <property type="component" value="Unassembled WGS sequence"/>
</dbReference>
<keyword evidence="1" id="KW-0812">Transmembrane</keyword>
<dbReference type="EMBL" id="QFFJ01000002">
    <property type="protein sequence ID" value="RBL89231.1"/>
    <property type="molecule type" value="Genomic_DNA"/>
</dbReference>
<keyword evidence="1" id="KW-1133">Transmembrane helix</keyword>
<accession>A0A365XT90</accession>
<dbReference type="OrthoDB" id="196355at2"/>
<reference evidence="3 4" key="1">
    <citation type="submission" date="2018-05" db="EMBL/GenBank/DDBJ databases">
        <title>Chitinophaga sp. K3CV102501T nov., isolated from isolated from a monsoon evergreen broad-leaved forest soil.</title>
        <authorList>
            <person name="Lv Y."/>
        </authorList>
    </citation>
    <scope>NUCLEOTIDE SEQUENCE [LARGE SCALE GENOMIC DNA]</scope>
    <source>
        <strain evidence="3 4">GDMCC 1.1325</strain>
    </source>
</reference>
<comment type="caution">
    <text evidence="3">The sequence shown here is derived from an EMBL/GenBank/DDBJ whole genome shotgun (WGS) entry which is preliminary data.</text>
</comment>
<sequence>MRMYFTCLLLICLSGAPKAIALAREDSLNKYDKLDLKEKISASFSYQEGAVVLNNGALLKVPEGFRFLDAGQGSILVQRVWGNPENPGFLGLLLPKQSSPLDKDVLGIEISADSAGYVSELEARQLNYTALLQEMKQHLDEQNKRRKRNGFCVVTAMDWAIPPYYQPENNTLHLARLLFVDRGEPLLNYEMRILTRKGALCLTAVADAGQLKMIHQLMPALVKKITLPAGQNYHDFNPRTDALASWSNKVLMVGKILSARYFFQSVLNTWLFVLVSLMIVLFIYTMQYFHRRRHIPKQFFRIDERLN</sequence>
<feature type="chain" id="PRO_5016908569" description="DUF2167 domain-containing protein" evidence="2">
    <location>
        <begin position="24"/>
        <end position="307"/>
    </location>
</feature>
<dbReference type="Pfam" id="PF09935">
    <property type="entry name" value="DUF2167"/>
    <property type="match status" value="1"/>
</dbReference>
<evidence type="ECO:0000313" key="3">
    <source>
        <dbReference type="EMBL" id="RBL89231.1"/>
    </source>
</evidence>